<dbReference type="SUPFAM" id="SSF52540">
    <property type="entry name" value="P-loop containing nucleoside triphosphate hydrolases"/>
    <property type="match status" value="1"/>
</dbReference>
<dbReference type="Gene3D" id="3.40.50.300">
    <property type="entry name" value="P-loop containing nucleotide triphosphate hydrolases"/>
    <property type="match status" value="1"/>
</dbReference>
<comment type="similarity">
    <text evidence="3">Belongs to the ABC transporter superfamily. ABCB family. Heavy Metal importer (TC 3.A.1.210) subfamily.</text>
</comment>
<sequence length="447" mass="50434">MKGSFYSMSYATFCNNPYFTRMAGLNNLAFDETFLEDRLGYDLGSYITDEFKKSRNLLGDTCTDFVSNQWLASQSIYFNSVLSLSRDSLSFLALRVLWDHNSISLGEFITIQQLYLSIRRLSSSVFWRMTKMHDHLHTIQRIYTRRNIQRKVEDGSTAYPPQSDKVNLGGAKIEFRNITFKYPGTDKDALTNVSFKIEPGQVVVIVGVNGSGKSSAIKLLTRLYDPTSGEILLDGLPLPSYRLSDIRRSMAVLRQNHPVFPLSLRENVSLGLPDRNVSEENIEEAMRQGGSETFVRKQSQGLETILHPERTVKLRVVSEPDAELKAVIDGKEQWIDISGGESQRLAASRTFLRLLGGDIRLLVADEPTSALDPVGEYQLFSKLRKHCSGKTAIFITHRFGHLTKHADLILCLKDGCLVEQGNHEELIALDGEYKRLYDVQASAFISD</sequence>
<evidence type="ECO:0000256" key="2">
    <source>
        <dbReference type="ARBA" id="ARBA00022840"/>
    </source>
</evidence>
<accession>A0A9Q5HW20</accession>
<reference evidence="5" key="1">
    <citation type="submission" date="2016-06" db="EMBL/GenBank/DDBJ databases">
        <title>Draft Genome sequence of the fungus Inonotus baumii.</title>
        <authorList>
            <person name="Zhu H."/>
            <person name="Lin W."/>
        </authorList>
    </citation>
    <scope>NUCLEOTIDE SEQUENCE</scope>
    <source>
        <strain evidence="5">821</strain>
    </source>
</reference>
<keyword evidence="6" id="KW-1185">Reference proteome</keyword>
<feature type="domain" description="ABC transporter" evidence="4">
    <location>
        <begin position="173"/>
        <end position="439"/>
    </location>
</feature>
<dbReference type="GO" id="GO:0016887">
    <property type="term" value="F:ATP hydrolysis activity"/>
    <property type="evidence" value="ECO:0007669"/>
    <property type="project" value="InterPro"/>
</dbReference>
<keyword evidence="1" id="KW-0547">Nucleotide-binding</keyword>
<dbReference type="InterPro" id="IPR003593">
    <property type="entry name" value="AAA+_ATPase"/>
</dbReference>
<dbReference type="SMART" id="SM00382">
    <property type="entry name" value="AAA"/>
    <property type="match status" value="1"/>
</dbReference>
<dbReference type="InterPro" id="IPR039421">
    <property type="entry name" value="Type_1_exporter"/>
</dbReference>
<keyword evidence="2" id="KW-0067">ATP-binding</keyword>
<dbReference type="Proteomes" id="UP000757232">
    <property type="component" value="Unassembled WGS sequence"/>
</dbReference>
<dbReference type="OrthoDB" id="6500128at2759"/>
<comment type="caution">
    <text evidence="5">The sequence shown here is derived from an EMBL/GenBank/DDBJ whole genome shotgun (WGS) entry which is preliminary data.</text>
</comment>
<dbReference type="GO" id="GO:0005524">
    <property type="term" value="F:ATP binding"/>
    <property type="evidence" value="ECO:0007669"/>
    <property type="project" value="UniProtKB-KW"/>
</dbReference>
<name>A0A9Q5HW20_SANBA</name>
<organism evidence="5 6">
    <name type="scientific">Sanghuangporus baumii</name>
    <name type="common">Phellinus baumii</name>
    <dbReference type="NCBI Taxonomy" id="108892"/>
    <lineage>
        <taxon>Eukaryota</taxon>
        <taxon>Fungi</taxon>
        <taxon>Dikarya</taxon>
        <taxon>Basidiomycota</taxon>
        <taxon>Agaricomycotina</taxon>
        <taxon>Agaricomycetes</taxon>
        <taxon>Hymenochaetales</taxon>
        <taxon>Hymenochaetaceae</taxon>
        <taxon>Sanghuangporus</taxon>
    </lineage>
</organism>
<evidence type="ECO:0000259" key="4">
    <source>
        <dbReference type="PROSITE" id="PS50893"/>
    </source>
</evidence>
<evidence type="ECO:0000256" key="3">
    <source>
        <dbReference type="ARBA" id="ARBA00024363"/>
    </source>
</evidence>
<proteinExistence type="inferred from homology"/>
<dbReference type="AlphaFoldDB" id="A0A9Q5HW20"/>
<dbReference type="GO" id="GO:0034040">
    <property type="term" value="F:ATPase-coupled lipid transmembrane transporter activity"/>
    <property type="evidence" value="ECO:0007669"/>
    <property type="project" value="TreeGrafter"/>
</dbReference>
<protein>
    <recommendedName>
        <fullName evidence="4">ABC transporter domain-containing protein</fullName>
    </recommendedName>
</protein>
<evidence type="ECO:0000313" key="5">
    <source>
        <dbReference type="EMBL" id="OCB87057.1"/>
    </source>
</evidence>
<dbReference type="PANTHER" id="PTHR24221:SF654">
    <property type="entry name" value="ATP-BINDING CASSETTE SUB-FAMILY B MEMBER 6"/>
    <property type="match status" value="1"/>
</dbReference>
<evidence type="ECO:0000256" key="1">
    <source>
        <dbReference type="ARBA" id="ARBA00022741"/>
    </source>
</evidence>
<dbReference type="Pfam" id="PF00005">
    <property type="entry name" value="ABC_tran"/>
    <property type="match status" value="1"/>
</dbReference>
<dbReference type="PANTHER" id="PTHR24221">
    <property type="entry name" value="ATP-BINDING CASSETTE SUB-FAMILY B"/>
    <property type="match status" value="1"/>
</dbReference>
<dbReference type="InterPro" id="IPR027417">
    <property type="entry name" value="P-loop_NTPase"/>
</dbReference>
<dbReference type="EMBL" id="LNZH02000195">
    <property type="protein sequence ID" value="OCB87057.1"/>
    <property type="molecule type" value="Genomic_DNA"/>
</dbReference>
<dbReference type="InterPro" id="IPR003439">
    <property type="entry name" value="ABC_transporter-like_ATP-bd"/>
</dbReference>
<evidence type="ECO:0000313" key="6">
    <source>
        <dbReference type="Proteomes" id="UP000757232"/>
    </source>
</evidence>
<dbReference type="PROSITE" id="PS50893">
    <property type="entry name" value="ABC_TRANSPORTER_2"/>
    <property type="match status" value="1"/>
</dbReference>
<gene>
    <name evidence="5" type="ORF">A7U60_g5792</name>
</gene>